<dbReference type="GO" id="GO:0046856">
    <property type="term" value="P:phosphatidylinositol dephosphorylation"/>
    <property type="evidence" value="ECO:0007669"/>
    <property type="project" value="InterPro"/>
</dbReference>
<dbReference type="STRING" id="764103.G7EA10"/>
<reference evidence="7 8" key="1">
    <citation type="journal article" date="2011" name="J. Gen. Appl. Microbiol.">
        <title>Draft genome sequencing of the enigmatic basidiomycete Mixia osmundae.</title>
        <authorList>
            <person name="Nishida H."/>
            <person name="Nagatsuka Y."/>
            <person name="Sugiyama J."/>
        </authorList>
    </citation>
    <scope>NUCLEOTIDE SEQUENCE [LARGE SCALE GENOMIC DNA]</scope>
    <source>
        <strain evidence="8">CBS 9802 / IAM 14324 / JCM 22182 / KY 12970</strain>
    </source>
</reference>
<dbReference type="OrthoDB" id="405996at2759"/>
<dbReference type="InterPro" id="IPR000300">
    <property type="entry name" value="IPPc"/>
</dbReference>
<keyword evidence="4" id="KW-0378">Hydrolase</keyword>
<dbReference type="PANTHER" id="PTHR11200">
    <property type="entry name" value="INOSITOL 5-PHOSPHATASE"/>
    <property type="match status" value="1"/>
</dbReference>
<dbReference type="SMART" id="SM00128">
    <property type="entry name" value="IPPc"/>
    <property type="match status" value="1"/>
</dbReference>
<dbReference type="GO" id="GO:0004439">
    <property type="term" value="F:phosphatidylinositol-4,5-bisphosphate 5-phosphatase activity"/>
    <property type="evidence" value="ECO:0007669"/>
    <property type="project" value="UniProtKB-EC"/>
</dbReference>
<dbReference type="PROSITE" id="PS50275">
    <property type="entry name" value="SAC"/>
    <property type="match status" value="1"/>
</dbReference>
<evidence type="ECO:0000259" key="6">
    <source>
        <dbReference type="PROSITE" id="PS50275"/>
    </source>
</evidence>
<dbReference type="InParanoid" id="G7EA10"/>
<sequence>MQLYVLQEHGRRALCLVDSTHALLFRQPPKGTSKASVSLAFQPVSEVSLARAQRLSVIQGCLGLIHLNHETFLVAVTRSATLGNIGPSESVDKILAVSCFCLTSAVYDATFMGAAGYEAPETDDESLSLDYAGAAVTPEREEDPTTGLRRILSNGSFYTSPNFDLSSRLQKRSHEASVKGKARASGPVYDERFLWNSFLADSLLAFRDSLSLAEQAQFDAARFVLLAIQGYVGISQVVLANQKTTLALISRLGSKRAGTRYNARGIDDDGYVANFVESETLLRSGETTYSFVQVRGSVPLFWEQQALQLQNIGAGQSVQITRPAASSQPAFERHFDDLLHEYHSIQAVNLMSARGGHETMLSRAYSEHLARAKARPGFGDVRQIGLTEYDFHNRVKLDGIEYQRTALSREPGVAGNLDRFGFTLEDAGGTSSHLTSEQSGTFRTNCLDCLDRTNVVEDILSRLMLEHYLSNAFPGAPSENLWNVHRTLWAENGDALSKLYAGTGAINTSFTRSGKKTLSGLLSDATKSVSRLYIGNFVDKGKQQSIDSLLGNLDGQEQVIVFNPARDQVNAQMNARRAEYSSSVPITIAACTWNLNGRPPSTEDLLPWLMPGGVEPDVIAVGFQEIVQLSPQQIMATDPSKLHRWEKHILTMLTQRSDKTTKYELVRSEQLVGAALLLIVKTTLVGELTRVEASTHKTGLKGLAGNKGAVAIRFELKDSSFCFVTAHFAAGSNNVDERNQDYWTITNELTFTRGKRISSHDNIVFSGDFNYRVSLPFEQARQLCDAGDLTALLDADQLREATRARRIFPGFVEAPIAFLPTYKYDVGTDRYDTSEKQRVPSWTDRVLVCGSDLDVNVYARTELLTSDHRPVHALLRGKVRVIDAARKQTLYDTLIVSVSTALPRPSTEEQQWWSPGAVSAQECATLLQKPMAKPPIPVKRLLPSSTLPTPVRRKPPPSEVTNSQRAAPALPPRPENTI</sequence>
<dbReference type="FunCoup" id="G7EA10">
    <property type="interactions" value="177"/>
</dbReference>
<feature type="compositionally biased region" description="Pro residues" evidence="5">
    <location>
        <begin position="969"/>
        <end position="978"/>
    </location>
</feature>
<organism evidence="7 8">
    <name type="scientific">Mixia osmundae (strain CBS 9802 / IAM 14324 / JCM 22182 / KY 12970)</name>
    <dbReference type="NCBI Taxonomy" id="764103"/>
    <lineage>
        <taxon>Eukaryota</taxon>
        <taxon>Fungi</taxon>
        <taxon>Dikarya</taxon>
        <taxon>Basidiomycota</taxon>
        <taxon>Pucciniomycotina</taxon>
        <taxon>Mixiomycetes</taxon>
        <taxon>Mixiales</taxon>
        <taxon>Mixiaceae</taxon>
        <taxon>Mixia</taxon>
    </lineage>
</organism>
<evidence type="ECO:0000256" key="3">
    <source>
        <dbReference type="ARBA" id="ARBA00013044"/>
    </source>
</evidence>
<evidence type="ECO:0000313" key="7">
    <source>
        <dbReference type="EMBL" id="GAA99670.1"/>
    </source>
</evidence>
<protein>
    <recommendedName>
        <fullName evidence="3">phosphoinositide 5-phosphatase</fullName>
        <ecNumber evidence="3">3.1.3.36</ecNumber>
    </recommendedName>
</protein>
<dbReference type="AlphaFoldDB" id="G7EA10"/>
<evidence type="ECO:0000256" key="4">
    <source>
        <dbReference type="ARBA" id="ARBA00022801"/>
    </source>
</evidence>
<name>G7EA10_MIXOS</name>
<dbReference type="InterPro" id="IPR036691">
    <property type="entry name" value="Endo/exonu/phosph_ase_sf"/>
</dbReference>
<dbReference type="EC" id="3.1.3.36" evidence="3"/>
<dbReference type="OMA" id="HPCHELR"/>
<dbReference type="PANTHER" id="PTHR11200:SF257">
    <property type="entry name" value="PHOSPHOINOSITIDE 5-PHOSPHATASE"/>
    <property type="match status" value="1"/>
</dbReference>
<feature type="domain" description="SAC" evidence="6">
    <location>
        <begin position="148"/>
        <end position="502"/>
    </location>
</feature>
<evidence type="ECO:0000256" key="1">
    <source>
        <dbReference type="ARBA" id="ARBA00008943"/>
    </source>
</evidence>
<dbReference type="InterPro" id="IPR046985">
    <property type="entry name" value="IP5"/>
</dbReference>
<dbReference type="GO" id="GO:0005737">
    <property type="term" value="C:cytoplasm"/>
    <property type="evidence" value="ECO:0007669"/>
    <property type="project" value="TreeGrafter"/>
</dbReference>
<evidence type="ECO:0000256" key="2">
    <source>
        <dbReference type="ARBA" id="ARBA00009678"/>
    </source>
</evidence>
<proteinExistence type="inferred from homology"/>
<accession>G7EA10</accession>
<dbReference type="GO" id="GO:0016020">
    <property type="term" value="C:membrane"/>
    <property type="evidence" value="ECO:0007669"/>
    <property type="project" value="TreeGrafter"/>
</dbReference>
<dbReference type="Proteomes" id="UP000009131">
    <property type="component" value="Unassembled WGS sequence"/>
</dbReference>
<dbReference type="InterPro" id="IPR002013">
    <property type="entry name" value="SAC_dom"/>
</dbReference>
<evidence type="ECO:0000313" key="8">
    <source>
        <dbReference type="Proteomes" id="UP000009131"/>
    </source>
</evidence>
<dbReference type="Pfam" id="PF22669">
    <property type="entry name" value="Exo_endo_phos2"/>
    <property type="match status" value="1"/>
</dbReference>
<dbReference type="SUPFAM" id="SSF56219">
    <property type="entry name" value="DNase I-like"/>
    <property type="match status" value="1"/>
</dbReference>
<dbReference type="HOGENOM" id="CLU_003016_2_1_1"/>
<dbReference type="Pfam" id="PF02383">
    <property type="entry name" value="Syja_N"/>
    <property type="match status" value="1"/>
</dbReference>
<dbReference type="GO" id="GO:0043813">
    <property type="term" value="F:phosphatidylinositol-3,5-bisphosphate 5-phosphatase activity"/>
    <property type="evidence" value="ECO:0007669"/>
    <property type="project" value="TreeGrafter"/>
</dbReference>
<dbReference type="eggNOG" id="KOG0566">
    <property type="taxonomic scope" value="Eukaryota"/>
</dbReference>
<feature type="region of interest" description="Disordered" evidence="5">
    <location>
        <begin position="934"/>
        <end position="978"/>
    </location>
</feature>
<comment type="similarity">
    <text evidence="1">Belongs to the synaptojanin family.</text>
</comment>
<comment type="similarity">
    <text evidence="2">In the central section; belongs to the inositol 1,4,5-trisphosphate 5-phosphatase family.</text>
</comment>
<keyword evidence="8" id="KW-1185">Reference proteome</keyword>
<dbReference type="EMBL" id="BABT02000221">
    <property type="protein sequence ID" value="GAA99670.1"/>
    <property type="molecule type" value="Genomic_DNA"/>
</dbReference>
<evidence type="ECO:0000256" key="5">
    <source>
        <dbReference type="SAM" id="MobiDB-lite"/>
    </source>
</evidence>
<dbReference type="RefSeq" id="XP_014568382.1">
    <property type="nucleotide sequence ID" value="XM_014712896.1"/>
</dbReference>
<gene>
    <name evidence="7" type="primary">Mo06373</name>
    <name evidence="7" type="ORF">E5Q_06373</name>
</gene>
<comment type="caution">
    <text evidence="7">The sequence shown here is derived from an EMBL/GenBank/DDBJ whole genome shotgun (WGS) entry which is preliminary data.</text>
</comment>
<dbReference type="Gene3D" id="3.60.10.10">
    <property type="entry name" value="Endonuclease/exonuclease/phosphatase"/>
    <property type="match status" value="1"/>
</dbReference>
<reference evidence="7 8" key="2">
    <citation type="journal article" date="2012" name="Open Biol.">
        <title>Characteristics of nucleosomes and linker DNA regions on the genome of the basidiomycete Mixia osmundae revealed by mono- and dinucleosome mapping.</title>
        <authorList>
            <person name="Nishida H."/>
            <person name="Kondo S."/>
            <person name="Matsumoto T."/>
            <person name="Suzuki Y."/>
            <person name="Yoshikawa H."/>
            <person name="Taylor T.D."/>
            <person name="Sugiyama J."/>
        </authorList>
    </citation>
    <scope>NUCLEOTIDE SEQUENCE [LARGE SCALE GENOMIC DNA]</scope>
    <source>
        <strain evidence="8">CBS 9802 / IAM 14324 / JCM 22182 / KY 12970</strain>
    </source>
</reference>